<comment type="subcellular location">
    <subcellularLocation>
        <location evidence="1">Cell membrane</location>
        <topology evidence="1">Multi-pass membrane protein</topology>
    </subcellularLocation>
</comment>
<evidence type="ECO:0000256" key="4">
    <source>
        <dbReference type="ARBA" id="ARBA00022989"/>
    </source>
</evidence>
<accession>A0A1H9SBB2</accession>
<evidence type="ECO:0000259" key="7">
    <source>
        <dbReference type="Pfam" id="PF10035"/>
    </source>
</evidence>
<dbReference type="Pfam" id="PF02588">
    <property type="entry name" value="YitT_membrane"/>
    <property type="match status" value="1"/>
</dbReference>
<feature type="transmembrane region" description="Helical" evidence="6">
    <location>
        <begin position="50"/>
        <end position="76"/>
    </location>
</feature>
<evidence type="ECO:0000256" key="2">
    <source>
        <dbReference type="ARBA" id="ARBA00022475"/>
    </source>
</evidence>
<evidence type="ECO:0000256" key="5">
    <source>
        <dbReference type="ARBA" id="ARBA00023136"/>
    </source>
</evidence>
<protein>
    <submittedName>
        <fullName evidence="8">Uncharacterized membrane-anchored protein YitT, contains DUF161 and DUF2179 domains</fullName>
    </submittedName>
</protein>
<keyword evidence="9" id="KW-1185">Reference proteome</keyword>
<proteinExistence type="predicted"/>
<dbReference type="GO" id="GO:0005886">
    <property type="term" value="C:plasma membrane"/>
    <property type="evidence" value="ECO:0007669"/>
    <property type="project" value="UniProtKB-SubCell"/>
</dbReference>
<feature type="transmembrane region" description="Helical" evidence="6">
    <location>
        <begin position="146"/>
        <end position="168"/>
    </location>
</feature>
<keyword evidence="2" id="KW-1003">Cell membrane</keyword>
<keyword evidence="4 6" id="KW-1133">Transmembrane helix</keyword>
<dbReference type="InterPro" id="IPR051461">
    <property type="entry name" value="UPF0750_membrane"/>
</dbReference>
<dbReference type="InterPro" id="IPR015867">
    <property type="entry name" value="N-reg_PII/ATP_PRibTrfase_C"/>
</dbReference>
<dbReference type="PIRSF" id="PIRSF006483">
    <property type="entry name" value="Membrane_protein_YitT"/>
    <property type="match status" value="1"/>
</dbReference>
<dbReference type="RefSeq" id="WP_092651708.1">
    <property type="nucleotide sequence ID" value="NZ_FOHA01000007.1"/>
</dbReference>
<evidence type="ECO:0000313" key="8">
    <source>
        <dbReference type="EMBL" id="SER82326.1"/>
    </source>
</evidence>
<gene>
    <name evidence="8" type="ORF">SAMN04488559_10712</name>
</gene>
<name>A0A1H9SBB2_9LACT</name>
<dbReference type="EMBL" id="FOHA01000007">
    <property type="protein sequence ID" value="SER82326.1"/>
    <property type="molecule type" value="Genomic_DNA"/>
</dbReference>
<dbReference type="PANTHER" id="PTHR33545">
    <property type="entry name" value="UPF0750 MEMBRANE PROTEIN YITT-RELATED"/>
    <property type="match status" value="1"/>
</dbReference>
<evidence type="ECO:0000256" key="6">
    <source>
        <dbReference type="SAM" id="Phobius"/>
    </source>
</evidence>
<evidence type="ECO:0000256" key="3">
    <source>
        <dbReference type="ARBA" id="ARBA00022692"/>
    </source>
</evidence>
<dbReference type="Pfam" id="PF10035">
    <property type="entry name" value="DUF2179"/>
    <property type="match status" value="1"/>
</dbReference>
<dbReference type="PANTHER" id="PTHR33545:SF9">
    <property type="entry name" value="UPF0750 MEMBRANE PROTEIN YITE"/>
    <property type="match status" value="1"/>
</dbReference>
<organism evidence="8 9">
    <name type="scientific">Isobaculum melis</name>
    <dbReference type="NCBI Taxonomy" id="142588"/>
    <lineage>
        <taxon>Bacteria</taxon>
        <taxon>Bacillati</taxon>
        <taxon>Bacillota</taxon>
        <taxon>Bacilli</taxon>
        <taxon>Lactobacillales</taxon>
        <taxon>Carnobacteriaceae</taxon>
        <taxon>Isobaculum</taxon>
    </lineage>
</organism>
<feature type="transmembrane region" description="Helical" evidence="6">
    <location>
        <begin position="12"/>
        <end position="30"/>
    </location>
</feature>
<feature type="domain" description="DUF2179" evidence="7">
    <location>
        <begin position="221"/>
        <end position="274"/>
    </location>
</feature>
<keyword evidence="5 6" id="KW-0472">Membrane</keyword>
<keyword evidence="3 6" id="KW-0812">Transmembrane</keyword>
<dbReference type="Proteomes" id="UP000198948">
    <property type="component" value="Unassembled WGS sequence"/>
</dbReference>
<reference evidence="8 9" key="1">
    <citation type="submission" date="2016-10" db="EMBL/GenBank/DDBJ databases">
        <authorList>
            <person name="de Groot N.N."/>
        </authorList>
    </citation>
    <scope>NUCLEOTIDE SEQUENCE [LARGE SCALE GENOMIC DNA]</scope>
    <source>
        <strain evidence="8 9">DSM 13760</strain>
    </source>
</reference>
<dbReference type="InterPro" id="IPR019264">
    <property type="entry name" value="DUF2179"/>
</dbReference>
<dbReference type="STRING" id="142588.SAMN04488559_10712"/>
<dbReference type="CDD" id="cd16380">
    <property type="entry name" value="YitT_C"/>
    <property type="match status" value="1"/>
</dbReference>
<dbReference type="OrthoDB" id="1758221at2"/>
<dbReference type="InterPro" id="IPR003740">
    <property type="entry name" value="YitT"/>
</dbReference>
<feature type="transmembrane region" description="Helical" evidence="6">
    <location>
        <begin position="83"/>
        <end position="100"/>
    </location>
</feature>
<evidence type="ECO:0000256" key="1">
    <source>
        <dbReference type="ARBA" id="ARBA00004651"/>
    </source>
</evidence>
<dbReference type="Gene3D" id="3.30.70.120">
    <property type="match status" value="1"/>
</dbReference>
<dbReference type="AlphaFoldDB" id="A0A1H9SBB2"/>
<sequence length="283" mass="30550">MSKKEPKKIMEYAYVVIGALIMAVSFNVFLLPNHIASGGISGLSTVLNDVFGWTPAIIQYTINLPLLAVGFLVLGYQFGIKTTLGTIVFPMFVFLTQSWTPWTMNPLVAALFGGGLIGTGLGIVFRGKGSTGGTAIIAQILNKYTNFSIGVCVAFIDGIIVVSSMFVFGIEAGLYSLIALFMTSKVIDMIQVGINASKTILIISDYPEEIQQKVLHDVNKGMTSLPAQGGYQNGDKKLLMCVVPDDDFTQVKEAILDIDEHAFVVVMNATEVMGRGFTVLRDV</sequence>
<feature type="transmembrane region" description="Helical" evidence="6">
    <location>
        <begin position="106"/>
        <end position="125"/>
    </location>
</feature>
<evidence type="ECO:0000313" key="9">
    <source>
        <dbReference type="Proteomes" id="UP000198948"/>
    </source>
</evidence>